<dbReference type="EMBL" id="MNAD01000480">
    <property type="protein sequence ID" value="OJT12516.1"/>
    <property type="molecule type" value="Genomic_DNA"/>
</dbReference>
<dbReference type="AlphaFoldDB" id="A0A1M2VYA3"/>
<comment type="caution">
    <text evidence="2">The sequence shown here is derived from an EMBL/GenBank/DDBJ whole genome shotgun (WGS) entry which is preliminary data.</text>
</comment>
<dbReference type="OMA" id="RWTEKDF"/>
<gene>
    <name evidence="2" type="ORF">TRAPUB_10917</name>
</gene>
<organism evidence="2 3">
    <name type="scientific">Trametes pubescens</name>
    <name type="common">White-rot fungus</name>
    <dbReference type="NCBI Taxonomy" id="154538"/>
    <lineage>
        <taxon>Eukaryota</taxon>
        <taxon>Fungi</taxon>
        <taxon>Dikarya</taxon>
        <taxon>Basidiomycota</taxon>
        <taxon>Agaricomycotina</taxon>
        <taxon>Agaricomycetes</taxon>
        <taxon>Polyporales</taxon>
        <taxon>Polyporaceae</taxon>
        <taxon>Trametes</taxon>
    </lineage>
</organism>
<feature type="region of interest" description="Disordered" evidence="1">
    <location>
        <begin position="146"/>
        <end position="165"/>
    </location>
</feature>
<proteinExistence type="predicted"/>
<feature type="region of interest" description="Disordered" evidence="1">
    <location>
        <begin position="96"/>
        <end position="138"/>
    </location>
</feature>
<feature type="compositionally biased region" description="Low complexity" evidence="1">
    <location>
        <begin position="99"/>
        <end position="129"/>
    </location>
</feature>
<evidence type="ECO:0000313" key="3">
    <source>
        <dbReference type="Proteomes" id="UP000184267"/>
    </source>
</evidence>
<keyword evidence="3" id="KW-1185">Reference proteome</keyword>
<dbReference type="Proteomes" id="UP000184267">
    <property type="component" value="Unassembled WGS sequence"/>
</dbReference>
<accession>A0A1M2VYA3</accession>
<feature type="compositionally biased region" description="Acidic residues" evidence="1">
    <location>
        <begin position="147"/>
        <end position="158"/>
    </location>
</feature>
<evidence type="ECO:0000256" key="1">
    <source>
        <dbReference type="SAM" id="MobiDB-lite"/>
    </source>
</evidence>
<dbReference type="OrthoDB" id="2980827at2759"/>
<name>A0A1M2VYA3_TRAPU</name>
<evidence type="ECO:0000313" key="2">
    <source>
        <dbReference type="EMBL" id="OJT12516.1"/>
    </source>
</evidence>
<protein>
    <submittedName>
        <fullName evidence="2">Uncharacterized protein</fullName>
    </submittedName>
</protein>
<sequence length="242" mass="26135">MPAAQPMTAVAAKAVATNPGASVPATKPIMSLTIPAAWSATSGAAGDAAPQLSVLAPLSPLSPIAFGFPGPRELRKRREDELDRCMKDLGFVEAPSPISRSATAASDSPASESESKARSSAHARAFSASCVEESDEERDVVLLVDEHTDEELEPETEEEHPTRSESRAAMLTLFADIDTAPSPIAPHPPVEPAVDVQVEIVSKKAAARTRRRFSRKWVREQSGKRWTEKDFSEILCQLRKLR</sequence>
<reference evidence="2 3" key="1">
    <citation type="submission" date="2016-10" db="EMBL/GenBank/DDBJ databases">
        <title>Genome sequence of the basidiomycete white-rot fungus Trametes pubescens.</title>
        <authorList>
            <person name="Makela M.R."/>
            <person name="Granchi Z."/>
            <person name="Peng M."/>
            <person name="De Vries R.P."/>
            <person name="Grigoriev I."/>
            <person name="Riley R."/>
            <person name="Hilden K."/>
        </authorList>
    </citation>
    <scope>NUCLEOTIDE SEQUENCE [LARGE SCALE GENOMIC DNA]</scope>
    <source>
        <strain evidence="2 3">FBCC735</strain>
    </source>
</reference>